<keyword evidence="4" id="KW-1185">Reference proteome</keyword>
<organism evidence="1 4">
    <name type="scientific">Paraburkholderia phenazinium</name>
    <dbReference type="NCBI Taxonomy" id="60549"/>
    <lineage>
        <taxon>Bacteria</taxon>
        <taxon>Pseudomonadati</taxon>
        <taxon>Pseudomonadota</taxon>
        <taxon>Betaproteobacteria</taxon>
        <taxon>Burkholderiales</taxon>
        <taxon>Burkholderiaceae</taxon>
        <taxon>Paraburkholderia</taxon>
    </lineage>
</organism>
<dbReference type="RefSeq" id="WP_167379439.1">
    <property type="nucleotide sequence ID" value="NZ_FSRM01000002.1"/>
</dbReference>
<reference evidence="3 4" key="1">
    <citation type="submission" date="2016-11" db="EMBL/GenBank/DDBJ databases">
        <authorList>
            <person name="Jaros S."/>
            <person name="Januszkiewicz K."/>
            <person name="Wedrychowicz H."/>
        </authorList>
    </citation>
    <scope>NUCLEOTIDE SEQUENCE [LARGE SCALE GENOMIC DNA]</scope>
    <source>
        <strain evidence="2 3">GAS86</strain>
        <strain evidence="1 4">GAS95</strain>
    </source>
</reference>
<dbReference type="InterPro" id="IPR012863">
    <property type="entry name" value="DUF1636"/>
</dbReference>
<dbReference type="Proteomes" id="UP000184693">
    <property type="component" value="Unassembled WGS sequence"/>
</dbReference>
<name>A0A1N6JD32_9BURK</name>
<evidence type="ECO:0000313" key="4">
    <source>
        <dbReference type="Proteomes" id="UP000185151"/>
    </source>
</evidence>
<proteinExistence type="predicted"/>
<evidence type="ECO:0000313" key="1">
    <source>
        <dbReference type="EMBL" id="SIO42127.1"/>
    </source>
</evidence>
<dbReference type="AlphaFoldDB" id="A0A1N6JD32"/>
<gene>
    <name evidence="1" type="ORF">SAMN05444165_3030</name>
    <name evidence="2" type="ORF">SAMN05444168_5627</name>
</gene>
<dbReference type="EMBL" id="FSRU01000001">
    <property type="protein sequence ID" value="SIO42127.1"/>
    <property type="molecule type" value="Genomic_DNA"/>
</dbReference>
<sequence length="141" mass="15095">MALTVHESLVPLDAVNPDMNGCDQSSTVAICRTCPRDRPHSGEQGLALYNEIKERLTSQGMTVMLVHCLGSCRTPCAVALDAPAKPRVRLSGLKDVNALDLIDAALGYRQAASDDVSVMTLPAMLQQHVTAISPKRKRSAA</sequence>
<evidence type="ECO:0000313" key="3">
    <source>
        <dbReference type="Proteomes" id="UP000184693"/>
    </source>
</evidence>
<accession>A0A1N6JD32</accession>
<protein>
    <submittedName>
        <fullName evidence="1">Predicted metal-binding protein</fullName>
    </submittedName>
</protein>
<dbReference type="EMBL" id="FSRM01000002">
    <property type="protein sequence ID" value="SIO49983.1"/>
    <property type="molecule type" value="Genomic_DNA"/>
</dbReference>
<dbReference type="Proteomes" id="UP000185151">
    <property type="component" value="Unassembled WGS sequence"/>
</dbReference>
<evidence type="ECO:0000313" key="2">
    <source>
        <dbReference type="EMBL" id="SIO49983.1"/>
    </source>
</evidence>
<dbReference type="Pfam" id="PF07845">
    <property type="entry name" value="DUF1636"/>
    <property type="match status" value="1"/>
</dbReference>